<evidence type="ECO:0000259" key="1">
    <source>
        <dbReference type="Pfam" id="PF00085"/>
    </source>
</evidence>
<dbReference type="EMBL" id="JAVHNQ010000011">
    <property type="protein sequence ID" value="KAK6336129.1"/>
    <property type="molecule type" value="Genomic_DNA"/>
</dbReference>
<keyword evidence="3" id="KW-1185">Reference proteome</keyword>
<dbReference type="Gene3D" id="3.40.30.10">
    <property type="entry name" value="Glutaredoxin"/>
    <property type="match status" value="1"/>
</dbReference>
<proteinExistence type="predicted"/>
<dbReference type="CDD" id="cd02947">
    <property type="entry name" value="TRX_family"/>
    <property type="match status" value="1"/>
</dbReference>
<reference evidence="2 3" key="1">
    <citation type="submission" date="2019-10" db="EMBL/GenBank/DDBJ databases">
        <authorList>
            <person name="Palmer J.M."/>
        </authorList>
    </citation>
    <scope>NUCLEOTIDE SEQUENCE [LARGE SCALE GENOMIC DNA]</scope>
    <source>
        <strain evidence="2 3">TWF696</strain>
    </source>
</reference>
<gene>
    <name evidence="2" type="ORF">TWF696_001696</name>
</gene>
<dbReference type="Pfam" id="PF00085">
    <property type="entry name" value="Thioredoxin"/>
    <property type="match status" value="1"/>
</dbReference>
<dbReference type="SUPFAM" id="SSF52833">
    <property type="entry name" value="Thioredoxin-like"/>
    <property type="match status" value="1"/>
</dbReference>
<evidence type="ECO:0000313" key="2">
    <source>
        <dbReference type="EMBL" id="KAK6336129.1"/>
    </source>
</evidence>
<accession>A0AAV9U763</accession>
<dbReference type="InterPro" id="IPR013766">
    <property type="entry name" value="Thioredoxin_domain"/>
</dbReference>
<evidence type="ECO:0000313" key="3">
    <source>
        <dbReference type="Proteomes" id="UP001375240"/>
    </source>
</evidence>
<dbReference type="AlphaFoldDB" id="A0AAV9U763"/>
<comment type="caution">
    <text evidence="2">The sequence shown here is derived from an EMBL/GenBank/DDBJ whole genome shotgun (WGS) entry which is preliminary data.</text>
</comment>
<sequence>MSTAQIIEIRSVDEFHSIIRSDVITLVHFYGTVSCSDCQFTLEEFRRLAIRNYGGPAVFAQANLNNTLPLARDYFQINVLPTFLFFIKGRVLDRVDGPNTNRVRELLYKYVSRPAYLELEVERYGKQEVDINAKDCHDGMRQGAGAYRKDRYLPVYYGRGRDA</sequence>
<organism evidence="2 3">
    <name type="scientific">Orbilia brochopaga</name>
    <dbReference type="NCBI Taxonomy" id="3140254"/>
    <lineage>
        <taxon>Eukaryota</taxon>
        <taxon>Fungi</taxon>
        <taxon>Dikarya</taxon>
        <taxon>Ascomycota</taxon>
        <taxon>Pezizomycotina</taxon>
        <taxon>Orbiliomycetes</taxon>
        <taxon>Orbiliales</taxon>
        <taxon>Orbiliaceae</taxon>
        <taxon>Orbilia</taxon>
    </lineage>
</organism>
<dbReference type="Proteomes" id="UP001375240">
    <property type="component" value="Unassembled WGS sequence"/>
</dbReference>
<feature type="domain" description="Thioredoxin" evidence="1">
    <location>
        <begin position="11"/>
        <end position="101"/>
    </location>
</feature>
<dbReference type="InterPro" id="IPR036249">
    <property type="entry name" value="Thioredoxin-like_sf"/>
</dbReference>
<protein>
    <recommendedName>
        <fullName evidence="1">Thioredoxin domain-containing protein</fullName>
    </recommendedName>
</protein>
<name>A0AAV9U763_9PEZI</name>